<evidence type="ECO:0000256" key="12">
    <source>
        <dbReference type="ARBA" id="ARBA00023012"/>
    </source>
</evidence>
<keyword evidence="17" id="KW-1185">Reference proteome</keyword>
<gene>
    <name evidence="16" type="ORF">GD597_01760</name>
</gene>
<dbReference type="InterPro" id="IPR005467">
    <property type="entry name" value="His_kinase_dom"/>
</dbReference>
<reference evidence="16" key="1">
    <citation type="submission" date="2019-10" db="EMBL/GenBank/DDBJ databases">
        <title>Draft genome sequence of Panacibacter sp. KCS-6.</title>
        <authorList>
            <person name="Yim K.J."/>
        </authorList>
    </citation>
    <scope>NUCLEOTIDE SEQUENCE</scope>
    <source>
        <strain evidence="16">KCS-6</strain>
    </source>
</reference>
<dbReference type="PANTHER" id="PTHR45528">
    <property type="entry name" value="SENSOR HISTIDINE KINASE CPXA"/>
    <property type="match status" value="1"/>
</dbReference>
<feature type="transmembrane region" description="Helical" evidence="14">
    <location>
        <begin position="289"/>
        <end position="311"/>
    </location>
</feature>
<feature type="transmembrane region" description="Helical" evidence="14">
    <location>
        <begin position="462"/>
        <end position="485"/>
    </location>
</feature>
<feature type="domain" description="Histidine kinase" evidence="15">
    <location>
        <begin position="1044"/>
        <end position="1255"/>
    </location>
</feature>
<evidence type="ECO:0000256" key="13">
    <source>
        <dbReference type="ARBA" id="ARBA00023136"/>
    </source>
</evidence>
<feature type="transmembrane region" description="Helical" evidence="14">
    <location>
        <begin position="951"/>
        <end position="973"/>
    </location>
</feature>
<feature type="transmembrane region" description="Helical" evidence="14">
    <location>
        <begin position="407"/>
        <end position="424"/>
    </location>
</feature>
<dbReference type="CDD" id="cd00082">
    <property type="entry name" value="HisKA"/>
    <property type="match status" value="1"/>
</dbReference>
<proteinExistence type="predicted"/>
<dbReference type="InterPro" id="IPR036890">
    <property type="entry name" value="HATPase_C_sf"/>
</dbReference>
<dbReference type="GO" id="GO:0005886">
    <property type="term" value="C:plasma membrane"/>
    <property type="evidence" value="ECO:0007669"/>
    <property type="project" value="UniProtKB-SubCell"/>
</dbReference>
<keyword evidence="10" id="KW-0067">ATP-binding</keyword>
<feature type="transmembrane region" description="Helical" evidence="14">
    <location>
        <begin position="376"/>
        <end position="395"/>
    </location>
</feature>
<dbReference type="GO" id="GO:0005524">
    <property type="term" value="F:ATP binding"/>
    <property type="evidence" value="ECO:0007669"/>
    <property type="project" value="UniProtKB-KW"/>
</dbReference>
<keyword evidence="11 14" id="KW-1133">Transmembrane helix</keyword>
<feature type="transmembrane region" description="Helical" evidence="14">
    <location>
        <begin position="332"/>
        <end position="356"/>
    </location>
</feature>
<keyword evidence="7 14" id="KW-0812">Transmembrane</keyword>
<dbReference type="InterPro" id="IPR004358">
    <property type="entry name" value="Sig_transdc_His_kin-like_C"/>
</dbReference>
<feature type="transmembrane region" description="Helical" evidence="14">
    <location>
        <begin position="250"/>
        <end position="269"/>
    </location>
</feature>
<keyword evidence="9" id="KW-0418">Kinase</keyword>
<dbReference type="InterPro" id="IPR003661">
    <property type="entry name" value="HisK_dim/P_dom"/>
</dbReference>
<evidence type="ECO:0000256" key="14">
    <source>
        <dbReference type="SAM" id="Phobius"/>
    </source>
</evidence>
<dbReference type="Pfam" id="PF00512">
    <property type="entry name" value="HisKA"/>
    <property type="match status" value="1"/>
</dbReference>
<dbReference type="RefSeq" id="WP_171606072.1">
    <property type="nucleotide sequence ID" value="NZ_WHPF01000001.1"/>
</dbReference>
<dbReference type="InterPro" id="IPR003594">
    <property type="entry name" value="HATPase_dom"/>
</dbReference>
<feature type="transmembrane region" description="Helical" evidence="14">
    <location>
        <begin position="732"/>
        <end position="754"/>
    </location>
</feature>
<dbReference type="InterPro" id="IPR036097">
    <property type="entry name" value="HisK_dim/P_sf"/>
</dbReference>
<evidence type="ECO:0000256" key="9">
    <source>
        <dbReference type="ARBA" id="ARBA00022777"/>
    </source>
</evidence>
<keyword evidence="13 14" id="KW-0472">Membrane</keyword>
<dbReference type="SUPFAM" id="SSF55874">
    <property type="entry name" value="ATPase domain of HSP90 chaperone/DNA topoisomerase II/histidine kinase"/>
    <property type="match status" value="1"/>
</dbReference>
<dbReference type="EC" id="2.7.13.3" evidence="3"/>
<name>A0A8J8JPZ7_9BACT</name>
<evidence type="ECO:0000256" key="6">
    <source>
        <dbReference type="ARBA" id="ARBA00022679"/>
    </source>
</evidence>
<dbReference type="SUPFAM" id="SSF47384">
    <property type="entry name" value="Homodimeric domain of signal transducing histidine kinase"/>
    <property type="match status" value="1"/>
</dbReference>
<evidence type="ECO:0000256" key="3">
    <source>
        <dbReference type="ARBA" id="ARBA00012438"/>
    </source>
</evidence>
<dbReference type="AlphaFoldDB" id="A0A8J8JPZ7"/>
<comment type="caution">
    <text evidence="16">The sequence shown here is derived from an EMBL/GenBank/DDBJ whole genome shotgun (WGS) entry which is preliminary data.</text>
</comment>
<evidence type="ECO:0000256" key="4">
    <source>
        <dbReference type="ARBA" id="ARBA00022475"/>
    </source>
</evidence>
<evidence type="ECO:0000313" key="17">
    <source>
        <dbReference type="Proteomes" id="UP000598971"/>
    </source>
</evidence>
<dbReference type="Gene3D" id="3.30.565.10">
    <property type="entry name" value="Histidine kinase-like ATPase, C-terminal domain"/>
    <property type="match status" value="1"/>
</dbReference>
<evidence type="ECO:0000256" key="2">
    <source>
        <dbReference type="ARBA" id="ARBA00004651"/>
    </source>
</evidence>
<evidence type="ECO:0000256" key="7">
    <source>
        <dbReference type="ARBA" id="ARBA00022692"/>
    </source>
</evidence>
<dbReference type="SMART" id="SM00387">
    <property type="entry name" value="HATPase_c"/>
    <property type="match status" value="1"/>
</dbReference>
<dbReference type="Gene3D" id="6.10.340.10">
    <property type="match status" value="1"/>
</dbReference>
<evidence type="ECO:0000256" key="5">
    <source>
        <dbReference type="ARBA" id="ARBA00022553"/>
    </source>
</evidence>
<evidence type="ECO:0000256" key="10">
    <source>
        <dbReference type="ARBA" id="ARBA00022840"/>
    </source>
</evidence>
<dbReference type="PRINTS" id="PR00344">
    <property type="entry name" value="BCTRLSENSOR"/>
</dbReference>
<organism evidence="16 17">
    <name type="scientific">Limnovirga soli</name>
    <dbReference type="NCBI Taxonomy" id="2656915"/>
    <lineage>
        <taxon>Bacteria</taxon>
        <taxon>Pseudomonadati</taxon>
        <taxon>Bacteroidota</taxon>
        <taxon>Chitinophagia</taxon>
        <taxon>Chitinophagales</taxon>
        <taxon>Chitinophagaceae</taxon>
        <taxon>Limnovirga</taxon>
    </lineage>
</organism>
<keyword evidence="6" id="KW-0808">Transferase</keyword>
<dbReference type="Gene3D" id="1.10.287.130">
    <property type="match status" value="1"/>
</dbReference>
<dbReference type="PROSITE" id="PS50109">
    <property type="entry name" value="HIS_KIN"/>
    <property type="match status" value="1"/>
</dbReference>
<dbReference type="Pfam" id="PF02518">
    <property type="entry name" value="HATPase_c"/>
    <property type="match status" value="1"/>
</dbReference>
<dbReference type="PANTHER" id="PTHR45528:SF1">
    <property type="entry name" value="SENSOR HISTIDINE KINASE CPXA"/>
    <property type="match status" value="1"/>
</dbReference>
<protein>
    <recommendedName>
        <fullName evidence="3">histidine kinase</fullName>
        <ecNumber evidence="3">2.7.13.3</ecNumber>
    </recommendedName>
</protein>
<evidence type="ECO:0000313" key="16">
    <source>
        <dbReference type="EMBL" id="NNV54167.1"/>
    </source>
</evidence>
<evidence type="ECO:0000259" key="15">
    <source>
        <dbReference type="PROSITE" id="PS50109"/>
    </source>
</evidence>
<evidence type="ECO:0000256" key="11">
    <source>
        <dbReference type="ARBA" id="ARBA00022989"/>
    </source>
</evidence>
<evidence type="ECO:0000256" key="8">
    <source>
        <dbReference type="ARBA" id="ARBA00022741"/>
    </source>
</evidence>
<evidence type="ECO:0000256" key="1">
    <source>
        <dbReference type="ARBA" id="ARBA00000085"/>
    </source>
</evidence>
<feature type="transmembrane region" description="Helical" evidence="14">
    <location>
        <begin position="220"/>
        <end position="243"/>
    </location>
</feature>
<dbReference type="Proteomes" id="UP000598971">
    <property type="component" value="Unassembled WGS sequence"/>
</dbReference>
<accession>A0A8J8JPZ7</accession>
<dbReference type="SMART" id="SM00388">
    <property type="entry name" value="HisKA"/>
    <property type="match status" value="1"/>
</dbReference>
<feature type="transmembrane region" description="Helical" evidence="14">
    <location>
        <begin position="775"/>
        <end position="800"/>
    </location>
</feature>
<keyword evidence="8" id="KW-0547">Nucleotide-binding</keyword>
<sequence>MINILKKASYKHGYLFITAAWLYTLSFLFTNYFSFDSNATKVATVLSRHIAEKEAYFNQLFTQTNLIESLISDSLPPVKEELDKLTDNIGLYSYVVNDLGNPVPLYWNTNKMEINTADIAKPDGNYAVTYQQSYFVLIKKTIRKDDKAYIIAGLIPVYWQYLYENSNLTNHFEDYPELAKNYIIDEKNIGPPIIDESGKPLYYVSKKDNALFDQPENISIILRVAAIILLMVFINSLATAVVSQTGLAPGFFFLFSVVFTARLISYNFSFPFNFRKLELFDADIYASSYIHPSLGDLLINAILFYWMVSFIKFHFSFINDKLQQLTQQIKKVSSVAALVVLPLLTISTTYFLSSLIIDSSDKLSFDVANFFSLNEYTLIGFIIVCFIVISYYYLVQLLCSISRLAGFSLYWRLIILLAGALLLVALRVAFINSTGLTFIVIVWMILFYVLTDMRKQDETLSFYDAPFFMAWSIFLMATVTVLLMYQNASLEQKKRKDFADKISLSTQQASETIINMAVEQLSDIFLQKNFSRFYDPYENTQLKQKLINANFRGFVNNFNTRIYTFDNNKQPLNNEDSASYLQLKALIANKAVPANNKDGLYYYEAGLDQFVYIYEKDVPSSSGYGIAGYVFMVISPRNFTKETLTPELFRQVLYDNEISTGTYPYAIYVKNHLFKSSGNYNFNDTISRADLPKVEFYFTSKNGYSELWTKGSDNKIIVVTKKEDWFSASVTFFAYIFGIFIVLVLLQHFGNLLFKTHFKWIEIKKIFRFSLRTQIQTIIVSVSLVSFIIIGITTITFFIARFDKANDEKLVSTVRIVVNEIERLAKSRVVASEMFDVNNLDLNLAFENSIVEIAATHNTDINFYDLSGNLQASSQQYLFYNKIVTTKMNRVAYDAMHYKRYTQFIQKEQVADFAYRSIYVPVKDEMGNTLSYLNIPYINLENELNQEISNFLIALIILNALIFIMAGAIAIWFTKRITSSFTFIADKMKLISFGGANEIIVWKKDDELGELVNEYNKMVKKLTDSAEALARSEREGAWREMARQVAHEIKNPLTPMKLSIQYLQKAIDNNQSNVKELSKQVAVTLVEQIDQLSKIAGDFSQFANIAIVNEETFDLTDVLASIIRLFSADASIHIQWQKMEGIYTITADKIQMNRLFTNLIKNAIEASNTQNNIEITINQQIEQQQIIIAITDCGTGIPAAMQHKIFTPNFTTKSSGTGLGLAICKGIVEKANGQIWFQTMANKGTTFFVSLPVTLHVTLP</sequence>
<dbReference type="GO" id="GO:0000155">
    <property type="term" value="F:phosphorelay sensor kinase activity"/>
    <property type="evidence" value="ECO:0007669"/>
    <property type="project" value="InterPro"/>
</dbReference>
<comment type="subcellular location">
    <subcellularLocation>
        <location evidence="2">Cell membrane</location>
        <topology evidence="2">Multi-pass membrane protein</topology>
    </subcellularLocation>
</comment>
<keyword evidence="12" id="KW-0902">Two-component regulatory system</keyword>
<dbReference type="InterPro" id="IPR050398">
    <property type="entry name" value="HssS/ArlS-like"/>
</dbReference>
<keyword evidence="4" id="KW-1003">Cell membrane</keyword>
<feature type="transmembrane region" description="Helical" evidence="14">
    <location>
        <begin position="12"/>
        <end position="33"/>
    </location>
</feature>
<dbReference type="EMBL" id="WHPF01000001">
    <property type="protein sequence ID" value="NNV54167.1"/>
    <property type="molecule type" value="Genomic_DNA"/>
</dbReference>
<comment type="catalytic activity">
    <reaction evidence="1">
        <text>ATP + protein L-histidine = ADP + protein N-phospho-L-histidine.</text>
        <dbReference type="EC" id="2.7.13.3"/>
    </reaction>
</comment>
<keyword evidence="5" id="KW-0597">Phosphoprotein</keyword>
<feature type="transmembrane region" description="Helical" evidence="14">
    <location>
        <begin position="430"/>
        <end position="450"/>
    </location>
</feature>